<keyword evidence="1" id="KW-0560">Oxidoreductase</keyword>
<dbReference type="GO" id="GO:0016706">
    <property type="term" value="F:2-oxoglutarate-dependent dioxygenase activity"/>
    <property type="evidence" value="ECO:0007669"/>
    <property type="project" value="UniProtKB-ARBA"/>
</dbReference>
<evidence type="ECO:0000313" key="3">
    <source>
        <dbReference type="Proteomes" id="UP000032735"/>
    </source>
</evidence>
<keyword evidence="3" id="KW-1185">Reference proteome</keyword>
<evidence type="ECO:0000256" key="1">
    <source>
        <dbReference type="ARBA" id="ARBA00023002"/>
    </source>
</evidence>
<name>A0A068R6Z2_9GAMM</name>
<dbReference type="InterPro" id="IPR042098">
    <property type="entry name" value="TauD-like_sf"/>
</dbReference>
<dbReference type="AlphaFoldDB" id="A0A068R6Z2"/>
<evidence type="ECO:0008006" key="4">
    <source>
        <dbReference type="Google" id="ProtNLM"/>
    </source>
</evidence>
<dbReference type="Gene3D" id="3.60.130.10">
    <property type="entry name" value="Clavaminate synthase-like"/>
    <property type="match status" value="1"/>
</dbReference>
<dbReference type="RefSeq" id="WP_197541108.1">
    <property type="nucleotide sequence ID" value="NZ_FO704551.1"/>
</dbReference>
<sequence length="306" mass="34544">MANEIYDTLEKDNIYEINKFKNKDTSFIVFNHINEKNTQYNKKIPDFLPSPEELENDLECLRLASSNQILLHLVEQSSFAYDIDNHGKIMRLVANFKGGGANKLATERPENVDKSSHSGIALGAHTEAPYHCTTSSEDGHSPAPSSLILTAKFNPLSEPTTIIPIAPILNKLNFEEILALTTKNFDFTRSETFTDGKGAEGKNTSILDIDKMGRFSMKYNSYRFTVNPNAPLFVKKAFKNFELFVNEAKMIKVSLSPNKTIIINNNTSLHCRDVIKDNRRLLIRLFGYSSDINPIILREQPLLIQG</sequence>
<dbReference type="SUPFAM" id="SSF51197">
    <property type="entry name" value="Clavaminate synthase-like"/>
    <property type="match status" value="1"/>
</dbReference>
<proteinExistence type="predicted"/>
<dbReference type="Proteomes" id="UP000032735">
    <property type="component" value="Chromosome"/>
</dbReference>
<reference evidence="2 3" key="1">
    <citation type="submission" date="2013-07" db="EMBL/GenBank/DDBJ databases">
        <authorList>
            <person name="Genoscope - CEA"/>
        </authorList>
    </citation>
    <scope>NUCLEOTIDE SEQUENCE [LARGE SCALE GENOMIC DNA]</scope>
    <source>
        <strain evidence="2 3">G6</strain>
    </source>
</reference>
<organism evidence="2 3">
    <name type="scientific">Xenorhabdus poinarii G6</name>
    <dbReference type="NCBI Taxonomy" id="1354304"/>
    <lineage>
        <taxon>Bacteria</taxon>
        <taxon>Pseudomonadati</taxon>
        <taxon>Pseudomonadota</taxon>
        <taxon>Gammaproteobacteria</taxon>
        <taxon>Enterobacterales</taxon>
        <taxon>Morganellaceae</taxon>
        <taxon>Xenorhabdus</taxon>
    </lineage>
</organism>
<evidence type="ECO:0000313" key="2">
    <source>
        <dbReference type="EMBL" id="CDG22734.1"/>
    </source>
</evidence>
<gene>
    <name evidence="2" type="ORF">XPG1_3092</name>
</gene>
<dbReference type="EMBL" id="FO704551">
    <property type="protein sequence ID" value="CDG22734.1"/>
    <property type="molecule type" value="Genomic_DNA"/>
</dbReference>
<protein>
    <recommendedName>
        <fullName evidence="4">TauD/TfdA-like domain-containing protein</fullName>
    </recommendedName>
</protein>
<dbReference type="HOGENOM" id="CLU_068670_0_0_6"/>
<dbReference type="KEGG" id="xpo:XPG1_3092"/>
<accession>A0A068R6Z2</accession>